<dbReference type="EC" id="2.1.3.2" evidence="7"/>
<keyword evidence="11" id="KW-1185">Reference proteome</keyword>
<name>A0A4R6XJ64_9GAMM</name>
<accession>A0A4R6XJ64</accession>
<dbReference type="GO" id="GO:0005829">
    <property type="term" value="C:cytosol"/>
    <property type="evidence" value="ECO:0007669"/>
    <property type="project" value="TreeGrafter"/>
</dbReference>
<proteinExistence type="inferred from homology"/>
<sequence length="301" mass="33544">MNHLIDIKSLSKLEIEQLFDQANQFKHAKISATKKLHDGRSAMALFFENSTRTLTSFQLACQRLGVDITALNIAHSSTSKGETIKDTVLTLNAMQPDLLIVRHQQNHIQQEMVHWLKDSTSIINAGDGTNQHPTQGLLDLFTIHQHKKHFEPLKVCIIGDIKHSRVANSLIDGLNIMQVGAISLFAPDALIPADKTHLAAPTINQALADADVVVMLRIQKERFTSSDLIQFDDWHQHFGLNQQRLQLAKKEAIVMHPGPMNRGVEISASVADGHQSVILQQVSNGVLMRQALIHRILESSQ</sequence>
<evidence type="ECO:0000256" key="6">
    <source>
        <dbReference type="ARBA" id="ARBA00048859"/>
    </source>
</evidence>
<dbReference type="InterPro" id="IPR006130">
    <property type="entry name" value="Asp/Orn_carbamoylTrfase"/>
</dbReference>
<dbReference type="InterPro" id="IPR036901">
    <property type="entry name" value="Asp/Orn_carbamoylTrfase_sf"/>
</dbReference>
<keyword evidence="4 7" id="KW-0665">Pyrimidine biosynthesis</keyword>
<dbReference type="GO" id="GO:0006207">
    <property type="term" value="P:'de novo' pyrimidine nucleobase biosynthetic process"/>
    <property type="evidence" value="ECO:0007669"/>
    <property type="project" value="InterPro"/>
</dbReference>
<protein>
    <recommendedName>
        <fullName evidence="7">Aspartate carbamoyltransferase</fullName>
        <ecNumber evidence="7">2.1.3.2</ecNumber>
    </recommendedName>
    <alternativeName>
        <fullName evidence="7">Aspartate transcarbamylase</fullName>
        <shortName evidence="7">ATCase</shortName>
    </alternativeName>
</protein>
<dbReference type="Proteomes" id="UP000295724">
    <property type="component" value="Unassembled WGS sequence"/>
</dbReference>
<dbReference type="Pfam" id="PF00185">
    <property type="entry name" value="OTCace"/>
    <property type="match status" value="1"/>
</dbReference>
<feature type="binding site" evidence="7">
    <location>
        <position position="102"/>
    </location>
    <ligand>
        <name>carbamoyl phosphate</name>
        <dbReference type="ChEBI" id="CHEBI:58228"/>
    </ligand>
</feature>
<evidence type="ECO:0000259" key="9">
    <source>
        <dbReference type="Pfam" id="PF02729"/>
    </source>
</evidence>
<dbReference type="UniPathway" id="UPA00070">
    <property type="reaction ID" value="UER00116"/>
</dbReference>
<feature type="binding site" evidence="7">
    <location>
        <position position="259"/>
    </location>
    <ligand>
        <name>carbamoyl phosphate</name>
        <dbReference type="ChEBI" id="CHEBI:58228"/>
    </ligand>
</feature>
<dbReference type="PANTHER" id="PTHR45753">
    <property type="entry name" value="ORNITHINE CARBAMOYLTRANSFERASE, MITOCHONDRIAL"/>
    <property type="match status" value="1"/>
</dbReference>
<reference evidence="10 11" key="1">
    <citation type="submission" date="2019-03" db="EMBL/GenBank/DDBJ databases">
        <title>Genomic Encyclopedia of Type Strains, Phase IV (KMG-IV): sequencing the most valuable type-strain genomes for metagenomic binning, comparative biology and taxonomic classification.</title>
        <authorList>
            <person name="Goeker M."/>
        </authorList>
    </citation>
    <scope>NUCLEOTIDE SEQUENCE [LARGE SCALE GENOMIC DNA]</scope>
    <source>
        <strain evidence="10 11">DSM 25488</strain>
    </source>
</reference>
<evidence type="ECO:0000256" key="4">
    <source>
        <dbReference type="ARBA" id="ARBA00022975"/>
    </source>
</evidence>
<dbReference type="OrthoDB" id="9774690at2"/>
<dbReference type="Pfam" id="PF02729">
    <property type="entry name" value="OTCace_N"/>
    <property type="match status" value="1"/>
</dbReference>
<comment type="caution">
    <text evidence="10">The sequence shown here is derived from an EMBL/GenBank/DDBJ whole genome shotgun (WGS) entry which is preliminary data.</text>
</comment>
<organism evidence="10 11">
    <name type="scientific">Marinicella litoralis</name>
    <dbReference type="NCBI Taxonomy" id="644220"/>
    <lineage>
        <taxon>Bacteria</taxon>
        <taxon>Pseudomonadati</taxon>
        <taxon>Pseudomonadota</taxon>
        <taxon>Gammaproteobacteria</taxon>
        <taxon>Lysobacterales</taxon>
        <taxon>Marinicellaceae</taxon>
        <taxon>Marinicella</taxon>
    </lineage>
</organism>
<dbReference type="GO" id="GO:0006520">
    <property type="term" value="P:amino acid metabolic process"/>
    <property type="evidence" value="ECO:0007669"/>
    <property type="project" value="InterPro"/>
</dbReference>
<dbReference type="GO" id="GO:0044205">
    <property type="term" value="P:'de novo' UMP biosynthetic process"/>
    <property type="evidence" value="ECO:0007669"/>
    <property type="project" value="UniProtKB-UniRule"/>
</dbReference>
<feature type="binding site" evidence="7">
    <location>
        <position position="132"/>
    </location>
    <ligand>
        <name>carbamoyl phosphate</name>
        <dbReference type="ChEBI" id="CHEBI:58228"/>
    </ligand>
</feature>
<evidence type="ECO:0000313" key="10">
    <source>
        <dbReference type="EMBL" id="TDR19532.1"/>
    </source>
</evidence>
<dbReference type="PANTHER" id="PTHR45753:SF6">
    <property type="entry name" value="ASPARTATE CARBAMOYLTRANSFERASE"/>
    <property type="match status" value="1"/>
</dbReference>
<feature type="binding site" evidence="7">
    <location>
        <position position="53"/>
    </location>
    <ligand>
        <name>carbamoyl phosphate</name>
        <dbReference type="ChEBI" id="CHEBI:58228"/>
    </ligand>
</feature>
<dbReference type="PROSITE" id="PS00097">
    <property type="entry name" value="CARBAMOYLTRANSFERASE"/>
    <property type="match status" value="1"/>
</dbReference>
<dbReference type="InterPro" id="IPR006132">
    <property type="entry name" value="Asp/Orn_carbamoyltranf_P-bd"/>
</dbReference>
<dbReference type="InterPro" id="IPR006131">
    <property type="entry name" value="Asp_carbamoyltransf_Asp/Orn-bd"/>
</dbReference>
<comment type="catalytic activity">
    <reaction evidence="6 7">
        <text>carbamoyl phosphate + L-aspartate = N-carbamoyl-L-aspartate + phosphate + H(+)</text>
        <dbReference type="Rhea" id="RHEA:20013"/>
        <dbReference type="ChEBI" id="CHEBI:15378"/>
        <dbReference type="ChEBI" id="CHEBI:29991"/>
        <dbReference type="ChEBI" id="CHEBI:32814"/>
        <dbReference type="ChEBI" id="CHEBI:43474"/>
        <dbReference type="ChEBI" id="CHEBI:58228"/>
        <dbReference type="EC" id="2.1.3.2"/>
    </reaction>
</comment>
<evidence type="ECO:0000256" key="5">
    <source>
        <dbReference type="ARBA" id="ARBA00043884"/>
    </source>
</evidence>
<evidence type="ECO:0000256" key="2">
    <source>
        <dbReference type="ARBA" id="ARBA00008896"/>
    </source>
</evidence>
<feature type="binding site" evidence="7">
    <location>
        <position position="217"/>
    </location>
    <ligand>
        <name>L-aspartate</name>
        <dbReference type="ChEBI" id="CHEBI:29991"/>
    </ligand>
</feature>
<evidence type="ECO:0000256" key="3">
    <source>
        <dbReference type="ARBA" id="ARBA00022679"/>
    </source>
</evidence>
<dbReference type="NCBIfam" id="TIGR00670">
    <property type="entry name" value="asp_carb_tr"/>
    <property type="match status" value="1"/>
</dbReference>
<dbReference type="InterPro" id="IPR002082">
    <property type="entry name" value="Asp_carbamoyltransf"/>
</dbReference>
<feature type="binding site" evidence="7">
    <location>
        <position position="135"/>
    </location>
    <ligand>
        <name>carbamoyl phosphate</name>
        <dbReference type="ChEBI" id="CHEBI:58228"/>
    </ligand>
</feature>
<dbReference type="GO" id="GO:0004070">
    <property type="term" value="F:aspartate carbamoyltransferase activity"/>
    <property type="evidence" value="ECO:0007669"/>
    <property type="project" value="UniProtKB-UniRule"/>
</dbReference>
<dbReference type="SUPFAM" id="SSF53671">
    <property type="entry name" value="Aspartate/ornithine carbamoyltransferase"/>
    <property type="match status" value="1"/>
</dbReference>
<feature type="domain" description="Aspartate/ornithine carbamoyltransferase carbamoyl-P binding" evidence="9">
    <location>
        <begin position="3"/>
        <end position="145"/>
    </location>
</feature>
<dbReference type="GO" id="GO:0016597">
    <property type="term" value="F:amino acid binding"/>
    <property type="evidence" value="ECO:0007669"/>
    <property type="project" value="InterPro"/>
</dbReference>
<dbReference type="EMBL" id="SNZB01000004">
    <property type="protein sequence ID" value="TDR19532.1"/>
    <property type="molecule type" value="Genomic_DNA"/>
</dbReference>
<comment type="pathway">
    <text evidence="1 7">Pyrimidine metabolism; UMP biosynthesis via de novo pathway; (S)-dihydroorotate from bicarbonate: step 2/3.</text>
</comment>
<feature type="binding site" evidence="7">
    <location>
        <position position="80"/>
    </location>
    <ligand>
        <name>L-aspartate</name>
        <dbReference type="ChEBI" id="CHEBI:29991"/>
    </ligand>
</feature>
<comment type="similarity">
    <text evidence="2 7">Belongs to the aspartate/ornithine carbamoyltransferase superfamily. ATCase family.</text>
</comment>
<dbReference type="HAMAP" id="MF_00001">
    <property type="entry name" value="Asp_carb_tr"/>
    <property type="match status" value="1"/>
</dbReference>
<evidence type="ECO:0000256" key="1">
    <source>
        <dbReference type="ARBA" id="ARBA00004852"/>
    </source>
</evidence>
<dbReference type="PRINTS" id="PR00100">
    <property type="entry name" value="AOTCASE"/>
</dbReference>
<dbReference type="Gene3D" id="3.40.50.1370">
    <property type="entry name" value="Aspartate/ornithine carbamoyltransferase"/>
    <property type="match status" value="2"/>
</dbReference>
<evidence type="ECO:0000313" key="11">
    <source>
        <dbReference type="Proteomes" id="UP000295724"/>
    </source>
</evidence>
<gene>
    <name evidence="7" type="primary">pyrB</name>
    <name evidence="10" type="ORF">C8D91_2088</name>
</gene>
<evidence type="ECO:0000259" key="8">
    <source>
        <dbReference type="Pfam" id="PF00185"/>
    </source>
</evidence>
<keyword evidence="3 7" id="KW-0808">Transferase</keyword>
<dbReference type="PRINTS" id="PR00101">
    <property type="entry name" value="ATCASE"/>
</dbReference>
<dbReference type="AlphaFoldDB" id="A0A4R6XJ64"/>
<feature type="domain" description="Aspartate/ornithine carbamoyltransferase Asp/Orn-binding" evidence="8">
    <location>
        <begin position="153"/>
        <end position="294"/>
    </location>
</feature>
<feature type="binding site" evidence="7">
    <location>
        <position position="258"/>
    </location>
    <ligand>
        <name>carbamoyl phosphate</name>
        <dbReference type="ChEBI" id="CHEBI:58228"/>
    </ligand>
</feature>
<feature type="binding site" evidence="7">
    <location>
        <position position="52"/>
    </location>
    <ligand>
        <name>carbamoyl phosphate</name>
        <dbReference type="ChEBI" id="CHEBI:58228"/>
    </ligand>
</feature>
<evidence type="ECO:0000256" key="7">
    <source>
        <dbReference type="HAMAP-Rule" id="MF_00001"/>
    </source>
</evidence>
<dbReference type="RefSeq" id="WP_099019831.1">
    <property type="nucleotide sequence ID" value="NZ_NIHB01000004.1"/>
</dbReference>
<feature type="binding site" evidence="7">
    <location>
        <position position="165"/>
    </location>
    <ligand>
        <name>L-aspartate</name>
        <dbReference type="ChEBI" id="CHEBI:29991"/>
    </ligand>
</feature>
<comment type="function">
    <text evidence="5 7">Catalyzes the condensation of carbamoyl phosphate and aspartate to form carbamoyl aspartate and inorganic phosphate, the committed step in the de novo pyrimidine nucleotide biosynthesis pathway.</text>
</comment>
<dbReference type="NCBIfam" id="NF002032">
    <property type="entry name" value="PRK00856.1"/>
    <property type="match status" value="1"/>
</dbReference>
<comment type="subunit">
    <text evidence="7">Heterododecamer (2C3:3R2) of six catalytic PyrB chains organized as two trimers (C3), and six regulatory PyrI chains organized as three dimers (R2).</text>
</comment>